<comment type="caution">
    <text evidence="17">The sequence shown here is derived from an EMBL/GenBank/DDBJ whole genome shotgun (WGS) entry which is preliminary data.</text>
</comment>
<keyword evidence="8 14" id="KW-0472">Membrane</keyword>
<sequence>MNTSGNCMDDKERKAASSSFPGGGPIARPQDMGYGAWSSSFSSELRADGVAFLRTISFKVPGSASSSVITPKRLFRKVIYSTFRSFRQGLRLLEGTARFRPRLLFGLDEDEFATRLDEGMHLACRLRYTATTCDPDDFSLSGYTLHGRDQSTEILVAITAFNENAAMYGRTLSGVFANIRELCSTQRSKYWRSCVEDGDPAWRRITVALVVDGLEEMDNGALDLMAKIGVCETSIMKRQVQGRETTAHIFESVVSSRAFESEPFLEDSLVVPIQFILVIKAKNQKKINSHRWIFNAVGKFLNPEVCILVDAGTKPGSNSIYRLWQAFHADPNLGGSCGEIHPMAGTLLLNPLVAAQNFEYKMSNILDKPLESTFGYVTVLPGAFSAYRYRAILGRPLEQYFKGDHSMARRLGRDGMQGMGILQKNMFLAEDRILCFELIAKEGEKWTISYVKDSKAETDVPECTAELLSQRRRWLNGALAANIYALANFHRLYRSKHGWRQLGLYLVQAVYNALSLVFSWFSLANVWLGSSMLLDNLSGYVPHPYAAYVDAVNKVIKCAYLACLAFQFLLAFGNRPKSERLAFNIPLSFFAFLTIYLMLAPGVLSRLATSSPRVHPPSTEILHSVSTSTASSLAAVLVPLSSAVGIYVVASLLYLDPWHLLHSSLQYLCVGPSFINVLTVYAFCNLHDVSWGTKGCDKLEVLTPLVTSFPQVPGHIHSGAKMRRDRAREESQMKAEIEDLHKSFRTRVVVLWLLSNAILAIVVENCGGWLNLNDPSITIERLQLFHRRQTEGRRGYLSAILCVAYWIVVLRFVGRTPGRLRLRLMLAVRYLPTPIVSGYKYLGRCVQTFKLAHRLSAIITTSTLRLNALLNNIMSAKLVLVTGATGFIAGHVIEQALDAGYRVRGTARAGKLQSLQALRVPNLEFVQVDDIAKDDLTKALKDVDIVIHVAAPLPGAASIDDTVNTALEGTLNIVRQAEKAGIKKIIVTTTFGNVMDPTLFPGFAGLTFTESQWGETTKEEIYKRAENPFYTYFAAKNLGEKALWDFVRAHPHLDVTTVLPGFVYGPYSKVLPKPKSLQELGTNTFAYNVLKGVSYPPVAPPYVVDARDVARAHILAINLPPSSDIGPKRFLVNGGNFTWKQTAEHYKQVFPSENVLALDGFQDLPGTPSVLDNTKAKEVLGLKQFIEPKKTMEDAARDLLELAKKW</sequence>
<dbReference type="Pfam" id="PF01644">
    <property type="entry name" value="Chitin_synth_1"/>
    <property type="match status" value="1"/>
</dbReference>
<evidence type="ECO:0000256" key="3">
    <source>
        <dbReference type="ARBA" id="ARBA00022475"/>
    </source>
</evidence>
<keyword evidence="4" id="KW-0328">Glycosyltransferase</keyword>
<dbReference type="InterPro" id="IPR036291">
    <property type="entry name" value="NAD(P)-bd_dom_sf"/>
</dbReference>
<evidence type="ECO:0000256" key="6">
    <source>
        <dbReference type="ARBA" id="ARBA00022692"/>
    </source>
</evidence>
<keyword evidence="3" id="KW-1003">Cell membrane</keyword>
<dbReference type="SUPFAM" id="SSF51735">
    <property type="entry name" value="NAD(P)-binding Rossmann-fold domains"/>
    <property type="match status" value="1"/>
</dbReference>
<feature type="transmembrane region" description="Helical" evidence="14">
    <location>
        <begin position="749"/>
        <end position="770"/>
    </location>
</feature>
<proteinExistence type="inferred from homology"/>
<organism evidence="17 18">
    <name type="scientific">Agrocybe chaxingu</name>
    <dbReference type="NCBI Taxonomy" id="84603"/>
    <lineage>
        <taxon>Eukaryota</taxon>
        <taxon>Fungi</taxon>
        <taxon>Dikarya</taxon>
        <taxon>Basidiomycota</taxon>
        <taxon>Agaricomycotina</taxon>
        <taxon>Agaricomycetes</taxon>
        <taxon>Agaricomycetidae</taxon>
        <taxon>Agaricales</taxon>
        <taxon>Agaricineae</taxon>
        <taxon>Strophariaceae</taxon>
        <taxon>Agrocybe</taxon>
    </lineage>
</organism>
<evidence type="ECO:0000256" key="14">
    <source>
        <dbReference type="SAM" id="Phobius"/>
    </source>
</evidence>
<feature type="region of interest" description="Disordered" evidence="13">
    <location>
        <begin position="1"/>
        <end position="25"/>
    </location>
</feature>
<dbReference type="InterPro" id="IPR013616">
    <property type="entry name" value="Chitin_synth_N"/>
</dbReference>
<evidence type="ECO:0000256" key="12">
    <source>
        <dbReference type="ARBA" id="ARBA00048014"/>
    </source>
</evidence>
<evidence type="ECO:0000256" key="7">
    <source>
        <dbReference type="ARBA" id="ARBA00022989"/>
    </source>
</evidence>
<dbReference type="Pfam" id="PF08407">
    <property type="entry name" value="Chitin_synth_1N"/>
    <property type="match status" value="1"/>
</dbReference>
<dbReference type="GO" id="GO:0071555">
    <property type="term" value="P:cell wall organization"/>
    <property type="evidence" value="ECO:0007669"/>
    <property type="project" value="UniProtKB-KW"/>
</dbReference>
<name>A0A9W8MV71_9AGAR</name>
<evidence type="ECO:0000259" key="16">
    <source>
        <dbReference type="Pfam" id="PF08407"/>
    </source>
</evidence>
<feature type="transmembrane region" description="Helical" evidence="14">
    <location>
        <begin position="474"/>
        <end position="493"/>
    </location>
</feature>
<dbReference type="Gene3D" id="3.40.50.720">
    <property type="entry name" value="NAD(P)-binding Rossmann-like Domain"/>
    <property type="match status" value="1"/>
</dbReference>
<comment type="catalytic activity">
    <reaction evidence="12">
        <text>[(1-&gt;4)-N-acetyl-beta-D-glucosaminyl](n) + UDP-N-acetyl-alpha-D-glucosamine = [(1-&gt;4)-N-acetyl-beta-D-glucosaminyl](n+1) + UDP + H(+)</text>
        <dbReference type="Rhea" id="RHEA:16637"/>
        <dbReference type="Rhea" id="RHEA-COMP:9593"/>
        <dbReference type="Rhea" id="RHEA-COMP:9595"/>
        <dbReference type="ChEBI" id="CHEBI:15378"/>
        <dbReference type="ChEBI" id="CHEBI:17029"/>
        <dbReference type="ChEBI" id="CHEBI:57705"/>
        <dbReference type="ChEBI" id="CHEBI:58223"/>
        <dbReference type="EC" id="2.4.1.16"/>
    </reaction>
</comment>
<dbReference type="OrthoDB" id="2958313at2759"/>
<dbReference type="AlphaFoldDB" id="A0A9W8MV71"/>
<keyword evidence="7 14" id="KW-1133">Transmembrane helix</keyword>
<dbReference type="InterPro" id="IPR004835">
    <property type="entry name" value="Chitin_synth"/>
</dbReference>
<dbReference type="GO" id="GO:0004100">
    <property type="term" value="F:chitin synthase activity"/>
    <property type="evidence" value="ECO:0007669"/>
    <property type="project" value="UniProtKB-EC"/>
</dbReference>
<dbReference type="GO" id="GO:0030428">
    <property type="term" value="C:cell septum"/>
    <property type="evidence" value="ECO:0007669"/>
    <property type="project" value="TreeGrafter"/>
</dbReference>
<feature type="transmembrane region" description="Helical" evidence="14">
    <location>
        <begin position="795"/>
        <end position="813"/>
    </location>
</feature>
<evidence type="ECO:0000256" key="8">
    <source>
        <dbReference type="ARBA" id="ARBA00023136"/>
    </source>
</evidence>
<feature type="transmembrane region" description="Helical" evidence="14">
    <location>
        <begin position="548"/>
        <end position="569"/>
    </location>
</feature>
<feature type="transmembrane region" description="Helical" evidence="14">
    <location>
        <begin position="581"/>
        <end position="604"/>
    </location>
</feature>
<dbReference type="GO" id="GO:0005886">
    <property type="term" value="C:plasma membrane"/>
    <property type="evidence" value="ECO:0007669"/>
    <property type="project" value="UniProtKB-SubCell"/>
</dbReference>
<evidence type="ECO:0000256" key="10">
    <source>
        <dbReference type="ARBA" id="ARBA00024009"/>
    </source>
</evidence>
<dbReference type="PANTHER" id="PTHR22914:SF11">
    <property type="entry name" value="CHITIN SYNTHASE B"/>
    <property type="match status" value="1"/>
</dbReference>
<comment type="similarity">
    <text evidence="11">Belongs to the chitin synthase family. Class III subfamily.</text>
</comment>
<evidence type="ECO:0000256" key="5">
    <source>
        <dbReference type="ARBA" id="ARBA00022679"/>
    </source>
</evidence>
<evidence type="ECO:0000313" key="18">
    <source>
        <dbReference type="Proteomes" id="UP001148786"/>
    </source>
</evidence>
<dbReference type="SUPFAM" id="SSF53448">
    <property type="entry name" value="Nucleotide-diphospho-sugar transferases"/>
    <property type="match status" value="1"/>
</dbReference>
<keyword evidence="5" id="KW-0808">Transferase</keyword>
<evidence type="ECO:0000256" key="4">
    <source>
        <dbReference type="ARBA" id="ARBA00022676"/>
    </source>
</evidence>
<feature type="domain" description="NAD-dependent epimerase/dehydratase" evidence="15">
    <location>
        <begin position="879"/>
        <end position="1118"/>
    </location>
</feature>
<evidence type="ECO:0000256" key="11">
    <source>
        <dbReference type="ARBA" id="ARBA00038055"/>
    </source>
</evidence>
<evidence type="ECO:0000256" key="1">
    <source>
        <dbReference type="ARBA" id="ARBA00004651"/>
    </source>
</evidence>
<comment type="subcellular location">
    <subcellularLocation>
        <location evidence="1">Cell membrane</location>
        <topology evidence="1">Multi-pass membrane protein</topology>
    </subcellularLocation>
</comment>
<evidence type="ECO:0000256" key="9">
    <source>
        <dbReference type="ARBA" id="ARBA00023316"/>
    </source>
</evidence>
<reference evidence="17" key="1">
    <citation type="submission" date="2022-07" db="EMBL/GenBank/DDBJ databases">
        <title>Genome Sequence of Agrocybe chaxingu.</title>
        <authorList>
            <person name="Buettner E."/>
        </authorList>
    </citation>
    <scope>NUCLEOTIDE SEQUENCE</scope>
    <source>
        <strain evidence="17">MP-N11</strain>
    </source>
</reference>
<evidence type="ECO:0000259" key="15">
    <source>
        <dbReference type="Pfam" id="PF01370"/>
    </source>
</evidence>
<dbReference type="PANTHER" id="PTHR22914">
    <property type="entry name" value="CHITIN SYNTHASE"/>
    <property type="match status" value="1"/>
</dbReference>
<keyword evidence="18" id="KW-1185">Reference proteome</keyword>
<feature type="domain" description="Chitin synthase N-terminal" evidence="16">
    <location>
        <begin position="126"/>
        <end position="146"/>
    </location>
</feature>
<dbReference type="Proteomes" id="UP001148786">
    <property type="component" value="Unassembled WGS sequence"/>
</dbReference>
<evidence type="ECO:0000256" key="2">
    <source>
        <dbReference type="ARBA" id="ARBA00012543"/>
    </source>
</evidence>
<protein>
    <recommendedName>
        <fullName evidence="2">chitin synthase</fullName>
        <ecNumber evidence="2">2.4.1.16</ecNumber>
    </recommendedName>
</protein>
<dbReference type="InterPro" id="IPR001509">
    <property type="entry name" value="Epimerase_deHydtase"/>
</dbReference>
<keyword evidence="6 14" id="KW-0812">Transmembrane</keyword>
<evidence type="ECO:0000256" key="13">
    <source>
        <dbReference type="SAM" id="MobiDB-lite"/>
    </source>
</evidence>
<accession>A0A9W8MV71</accession>
<dbReference type="EC" id="2.4.1.16" evidence="2"/>
<dbReference type="GO" id="GO:0006031">
    <property type="term" value="P:chitin biosynthetic process"/>
    <property type="evidence" value="ECO:0007669"/>
    <property type="project" value="TreeGrafter"/>
</dbReference>
<feature type="transmembrane region" description="Helical" evidence="14">
    <location>
        <begin position="505"/>
        <end position="528"/>
    </location>
</feature>
<gene>
    <name evidence="17" type="ORF">NLJ89_g3761</name>
</gene>
<dbReference type="CDD" id="cd04190">
    <property type="entry name" value="Chitin_synth_C"/>
    <property type="match status" value="1"/>
</dbReference>
<dbReference type="InterPro" id="IPR029044">
    <property type="entry name" value="Nucleotide-diphossugar_trans"/>
</dbReference>
<evidence type="ECO:0000313" key="17">
    <source>
        <dbReference type="EMBL" id="KAJ3512027.1"/>
    </source>
</evidence>
<dbReference type="EMBL" id="JANKHO010000287">
    <property type="protein sequence ID" value="KAJ3512027.1"/>
    <property type="molecule type" value="Genomic_DNA"/>
</dbReference>
<feature type="transmembrane region" description="Helical" evidence="14">
    <location>
        <begin position="633"/>
        <end position="655"/>
    </location>
</feature>
<comment type="function">
    <text evidence="10">Polymerizes chitin, a structural polymer of the cell wall and septum, by transferring the sugar moiety of UDP-GlcNAc to the non-reducing end of the growing chitin polymer.</text>
</comment>
<dbReference type="Pfam" id="PF01370">
    <property type="entry name" value="Epimerase"/>
    <property type="match status" value="1"/>
</dbReference>
<keyword evidence="9" id="KW-0961">Cell wall biogenesis/degradation</keyword>